<dbReference type="GeneID" id="41591011"/>
<accession>A0A1W6K0K7</accession>
<proteinExistence type="predicted"/>
<evidence type="ECO:0000313" key="2">
    <source>
        <dbReference type="Proteomes" id="UP000193404"/>
    </source>
</evidence>
<dbReference type="Gene3D" id="1.10.10.10">
    <property type="entry name" value="Winged helix-like DNA-binding domain superfamily/Winged helix DNA-binding domain"/>
    <property type="match status" value="1"/>
</dbReference>
<evidence type="ECO:0008006" key="3">
    <source>
        <dbReference type="Google" id="ProtNLM"/>
    </source>
</evidence>
<dbReference type="SUPFAM" id="SSF46785">
    <property type="entry name" value="Winged helix' DNA-binding domain"/>
    <property type="match status" value="1"/>
</dbReference>
<dbReference type="OrthoDB" id="379176at2157"/>
<dbReference type="InterPro" id="IPR036390">
    <property type="entry name" value="WH_DNA-bd_sf"/>
</dbReference>
<reference evidence="1 2" key="1">
    <citation type="submission" date="2017-03" db="EMBL/GenBank/DDBJ databases">
        <title>Sulfur activation and transportation mechanism of thermophilic Archaea Acidianus manzaensis YN-25.</title>
        <authorList>
            <person name="Ma Y."/>
            <person name="Yang Y."/>
            <person name="Xia J."/>
        </authorList>
    </citation>
    <scope>NUCLEOTIDE SEQUENCE [LARGE SCALE GENOMIC DNA]</scope>
    <source>
        <strain evidence="1 2">YN-25</strain>
    </source>
</reference>
<sequence length="94" mass="10868">MRRNTNPLRCEHVFKLLISLSSSPKAITELQLETRISPAAFYNTVIPSLKELELVEETYEQGKHNSVKRIIKITEKGRKLIETLMEIWSTAIIE</sequence>
<name>A0A1W6K0K7_9CREN</name>
<evidence type="ECO:0000313" key="1">
    <source>
        <dbReference type="EMBL" id="ARM76111.1"/>
    </source>
</evidence>
<dbReference type="Proteomes" id="UP000193404">
    <property type="component" value="Chromosome"/>
</dbReference>
<organism evidence="1 2">
    <name type="scientific">Acidianus manzaensis</name>
    <dbReference type="NCBI Taxonomy" id="282676"/>
    <lineage>
        <taxon>Archaea</taxon>
        <taxon>Thermoproteota</taxon>
        <taxon>Thermoprotei</taxon>
        <taxon>Sulfolobales</taxon>
        <taxon>Sulfolobaceae</taxon>
        <taxon>Acidianus</taxon>
    </lineage>
</organism>
<dbReference type="KEGG" id="aman:B6F84_08800"/>
<dbReference type="AlphaFoldDB" id="A0A1W6K0K7"/>
<dbReference type="EMBL" id="CP020477">
    <property type="protein sequence ID" value="ARM76111.1"/>
    <property type="molecule type" value="Genomic_DNA"/>
</dbReference>
<gene>
    <name evidence="1" type="ORF">B6F84_08800</name>
</gene>
<protein>
    <recommendedName>
        <fullName evidence="3">ArnR1-like winged helix-turn-helix domain-containing protein</fullName>
    </recommendedName>
</protein>
<dbReference type="InterPro" id="IPR036388">
    <property type="entry name" value="WH-like_DNA-bd_sf"/>
</dbReference>
<dbReference type="RefSeq" id="WP_148691894.1">
    <property type="nucleotide sequence ID" value="NZ_CP020477.1"/>
</dbReference>
<keyword evidence="2" id="KW-1185">Reference proteome</keyword>
<dbReference type="STRING" id="282676.B6F84_08800"/>